<dbReference type="EMBL" id="BMYD01000002">
    <property type="protein sequence ID" value="GHA80864.1"/>
    <property type="molecule type" value="Genomic_DNA"/>
</dbReference>
<evidence type="ECO:0000256" key="5">
    <source>
        <dbReference type="ARBA" id="ARBA00011193"/>
    </source>
</evidence>
<feature type="binding site" evidence="8 10">
    <location>
        <position position="112"/>
    </location>
    <ligand>
        <name>substrate</name>
    </ligand>
</feature>
<dbReference type="AlphaFoldDB" id="A0A918W8J7"/>
<proteinExistence type="inferred from homology"/>
<organism evidence="12 13">
    <name type="scientific">Cognatilysobacter bugurensis</name>
    <dbReference type="NCBI Taxonomy" id="543356"/>
    <lineage>
        <taxon>Bacteria</taxon>
        <taxon>Pseudomonadati</taxon>
        <taxon>Pseudomonadota</taxon>
        <taxon>Gammaproteobacteria</taxon>
        <taxon>Lysobacterales</taxon>
        <taxon>Lysobacteraceae</taxon>
        <taxon>Cognatilysobacter</taxon>
    </lineage>
</organism>
<evidence type="ECO:0000256" key="6">
    <source>
        <dbReference type="ARBA" id="ARBA00012060"/>
    </source>
</evidence>
<comment type="similarity">
    <text evidence="4 8">Belongs to the type-II 3-dehydroquinase family.</text>
</comment>
<evidence type="ECO:0000256" key="8">
    <source>
        <dbReference type="HAMAP-Rule" id="MF_00169"/>
    </source>
</evidence>
<evidence type="ECO:0000256" key="1">
    <source>
        <dbReference type="ARBA" id="ARBA00001864"/>
    </source>
</evidence>
<keyword evidence="13" id="KW-1185">Reference proteome</keyword>
<name>A0A918W8J7_9GAMM</name>
<dbReference type="HAMAP" id="MF_00169">
    <property type="entry name" value="AroQ"/>
    <property type="match status" value="1"/>
</dbReference>
<feature type="site" description="Transition state stabilizer" evidence="8 11">
    <location>
        <position position="18"/>
    </location>
</feature>
<dbReference type="InterPro" id="IPR036441">
    <property type="entry name" value="DHquinase_II_sf"/>
</dbReference>
<dbReference type="PANTHER" id="PTHR21272">
    <property type="entry name" value="CATABOLIC 3-DEHYDROQUINASE"/>
    <property type="match status" value="1"/>
</dbReference>
<feature type="binding site" evidence="8 10">
    <location>
        <begin position="102"/>
        <end position="103"/>
    </location>
    <ligand>
        <name>substrate</name>
    </ligand>
</feature>
<dbReference type="CDD" id="cd00466">
    <property type="entry name" value="DHQase_II"/>
    <property type="match status" value="1"/>
</dbReference>
<feature type="binding site" evidence="8 10">
    <location>
        <position position="88"/>
    </location>
    <ligand>
        <name>substrate</name>
    </ligand>
</feature>
<sequence length="151" mass="16361">MAKLLVLHGPNLNLLGEREPGIYGRTPLSSIDAGLQADAERAGHTVECMQSNAEHELVDRVQAARRDGTAFILINPAAFTHTSVALRDALAAVALPFIEVHLSNPHTREPFRRHSYFSDVALGVIAGFGADSYRFAMDAALGWLDRRAADA</sequence>
<evidence type="ECO:0000313" key="12">
    <source>
        <dbReference type="EMBL" id="GHA80864.1"/>
    </source>
</evidence>
<feature type="binding site" evidence="8 10">
    <location>
        <position position="81"/>
    </location>
    <ligand>
        <name>substrate</name>
    </ligand>
</feature>
<dbReference type="PROSITE" id="PS01029">
    <property type="entry name" value="DEHYDROQUINASE_II"/>
    <property type="match status" value="1"/>
</dbReference>
<reference evidence="12" key="2">
    <citation type="submission" date="2020-09" db="EMBL/GenBank/DDBJ databases">
        <authorList>
            <person name="Sun Q."/>
            <person name="Kim S."/>
        </authorList>
    </citation>
    <scope>NUCLEOTIDE SEQUENCE</scope>
    <source>
        <strain evidence="12">KCTC 23077</strain>
    </source>
</reference>
<protein>
    <recommendedName>
        <fullName evidence="6 8">3-dehydroquinate dehydratase</fullName>
        <shortName evidence="8">3-dehydroquinase</shortName>
        <ecNumber evidence="6 8">4.2.1.10</ecNumber>
    </recommendedName>
    <alternativeName>
        <fullName evidence="8">Type II DHQase</fullName>
    </alternativeName>
</protein>
<dbReference type="NCBIfam" id="NF003805">
    <property type="entry name" value="PRK05395.1-2"/>
    <property type="match status" value="1"/>
</dbReference>
<dbReference type="GO" id="GO:0008652">
    <property type="term" value="P:amino acid biosynthetic process"/>
    <property type="evidence" value="ECO:0007669"/>
    <property type="project" value="UniProtKB-KW"/>
</dbReference>
<reference evidence="12" key="1">
    <citation type="journal article" date="2014" name="Int. J. Syst. Evol. Microbiol.">
        <title>Complete genome sequence of Corynebacterium casei LMG S-19264T (=DSM 44701T), isolated from a smear-ripened cheese.</title>
        <authorList>
            <consortium name="US DOE Joint Genome Institute (JGI-PGF)"/>
            <person name="Walter F."/>
            <person name="Albersmeier A."/>
            <person name="Kalinowski J."/>
            <person name="Ruckert C."/>
        </authorList>
    </citation>
    <scope>NUCLEOTIDE SEQUENCE</scope>
    <source>
        <strain evidence="12">KCTC 23077</strain>
    </source>
</reference>
<comment type="function">
    <text evidence="2 8">Catalyzes a trans-dehydration via an enolate intermediate.</text>
</comment>
<dbReference type="PANTHER" id="PTHR21272:SF3">
    <property type="entry name" value="CATABOLIC 3-DEHYDROQUINASE"/>
    <property type="match status" value="1"/>
</dbReference>
<dbReference type="Pfam" id="PF01220">
    <property type="entry name" value="DHquinase_II"/>
    <property type="match status" value="1"/>
</dbReference>
<gene>
    <name evidence="8 12" type="primary">aroQ</name>
    <name evidence="12" type="ORF">GCM10007067_18610</name>
</gene>
<dbReference type="GO" id="GO:0019631">
    <property type="term" value="P:quinate catabolic process"/>
    <property type="evidence" value="ECO:0007669"/>
    <property type="project" value="TreeGrafter"/>
</dbReference>
<dbReference type="SUPFAM" id="SSF52304">
    <property type="entry name" value="Type II 3-dehydroquinate dehydratase"/>
    <property type="match status" value="1"/>
</dbReference>
<dbReference type="RefSeq" id="WP_189455711.1">
    <property type="nucleotide sequence ID" value="NZ_BMYD01000002.1"/>
</dbReference>
<comment type="catalytic activity">
    <reaction evidence="1 8">
        <text>3-dehydroquinate = 3-dehydroshikimate + H2O</text>
        <dbReference type="Rhea" id="RHEA:21096"/>
        <dbReference type="ChEBI" id="CHEBI:15377"/>
        <dbReference type="ChEBI" id="CHEBI:16630"/>
        <dbReference type="ChEBI" id="CHEBI:32364"/>
        <dbReference type="EC" id="4.2.1.10"/>
    </reaction>
</comment>
<dbReference type="NCBIfam" id="NF003807">
    <property type="entry name" value="PRK05395.1-4"/>
    <property type="match status" value="1"/>
</dbReference>
<feature type="active site" description="Proton donor" evidence="8 9">
    <location>
        <position position="101"/>
    </location>
</feature>
<evidence type="ECO:0000256" key="3">
    <source>
        <dbReference type="ARBA" id="ARBA00004902"/>
    </source>
</evidence>
<keyword evidence="8" id="KW-0028">Amino-acid biosynthesis</keyword>
<comment type="caution">
    <text evidence="12">The sequence shown here is derived from an EMBL/GenBank/DDBJ whole genome shotgun (WGS) entry which is preliminary data.</text>
</comment>
<dbReference type="InterPro" id="IPR018509">
    <property type="entry name" value="DHquinase_II_CS"/>
</dbReference>
<evidence type="ECO:0000313" key="13">
    <source>
        <dbReference type="Proteomes" id="UP000646426"/>
    </source>
</evidence>
<dbReference type="Gene3D" id="3.40.50.9100">
    <property type="entry name" value="Dehydroquinase, class II"/>
    <property type="match status" value="1"/>
</dbReference>
<dbReference type="Proteomes" id="UP000646426">
    <property type="component" value="Unassembled WGS sequence"/>
</dbReference>
<evidence type="ECO:0000256" key="7">
    <source>
        <dbReference type="ARBA" id="ARBA00023239"/>
    </source>
</evidence>
<feature type="binding site" evidence="8 10">
    <location>
        <position position="75"/>
    </location>
    <ligand>
        <name>substrate</name>
    </ligand>
</feature>
<dbReference type="GO" id="GO:0003855">
    <property type="term" value="F:3-dehydroquinate dehydratase activity"/>
    <property type="evidence" value="ECO:0007669"/>
    <property type="project" value="UniProtKB-UniRule"/>
</dbReference>
<dbReference type="PIRSF" id="PIRSF001399">
    <property type="entry name" value="DHquinase_II"/>
    <property type="match status" value="1"/>
</dbReference>
<keyword evidence="7 8" id="KW-0456">Lyase</keyword>
<accession>A0A918W8J7</accession>
<comment type="subunit">
    <text evidence="5 8">Homododecamer.</text>
</comment>
<dbReference type="InterPro" id="IPR001874">
    <property type="entry name" value="DHquinase_II"/>
</dbReference>
<dbReference type="GO" id="GO:0009423">
    <property type="term" value="P:chorismate biosynthetic process"/>
    <property type="evidence" value="ECO:0007669"/>
    <property type="project" value="UniProtKB-UniRule"/>
</dbReference>
<dbReference type="NCBIfam" id="NF003806">
    <property type="entry name" value="PRK05395.1-3"/>
    <property type="match status" value="1"/>
</dbReference>
<keyword evidence="8" id="KW-0057">Aromatic amino acid biosynthesis</keyword>
<dbReference type="NCBIfam" id="NF003804">
    <property type="entry name" value="PRK05395.1-1"/>
    <property type="match status" value="1"/>
</dbReference>
<evidence type="ECO:0000256" key="9">
    <source>
        <dbReference type="PIRSR" id="PIRSR001399-1"/>
    </source>
</evidence>
<dbReference type="EC" id="4.2.1.10" evidence="6 8"/>
<comment type="pathway">
    <text evidence="3 8">Metabolic intermediate biosynthesis; chorismate biosynthesis; chorismate from D-erythrose 4-phosphate and phosphoenolpyruvate: step 3/7.</text>
</comment>
<evidence type="ECO:0000256" key="2">
    <source>
        <dbReference type="ARBA" id="ARBA00003924"/>
    </source>
</evidence>
<feature type="active site" description="Proton acceptor" evidence="8 9">
    <location>
        <position position="23"/>
    </location>
</feature>
<evidence type="ECO:0000256" key="4">
    <source>
        <dbReference type="ARBA" id="ARBA00011037"/>
    </source>
</evidence>
<evidence type="ECO:0000256" key="11">
    <source>
        <dbReference type="PIRSR" id="PIRSR001399-3"/>
    </source>
</evidence>
<dbReference type="NCBIfam" id="TIGR01088">
    <property type="entry name" value="aroQ"/>
    <property type="match status" value="1"/>
</dbReference>
<dbReference type="GO" id="GO:0009073">
    <property type="term" value="P:aromatic amino acid family biosynthetic process"/>
    <property type="evidence" value="ECO:0007669"/>
    <property type="project" value="UniProtKB-KW"/>
</dbReference>
<evidence type="ECO:0000256" key="10">
    <source>
        <dbReference type="PIRSR" id="PIRSR001399-2"/>
    </source>
</evidence>